<dbReference type="InterPro" id="IPR050155">
    <property type="entry name" value="HAD-like_hydrolase_sf"/>
</dbReference>
<comment type="catalytic activity">
    <reaction evidence="1">
        <text>2-phosphoglycolate + H2O = glycolate + phosphate</text>
        <dbReference type="Rhea" id="RHEA:14369"/>
        <dbReference type="ChEBI" id="CHEBI:15377"/>
        <dbReference type="ChEBI" id="CHEBI:29805"/>
        <dbReference type="ChEBI" id="CHEBI:43474"/>
        <dbReference type="ChEBI" id="CHEBI:58033"/>
        <dbReference type="EC" id="3.1.3.18"/>
    </reaction>
</comment>
<evidence type="ECO:0000256" key="1">
    <source>
        <dbReference type="ARBA" id="ARBA00000830"/>
    </source>
</evidence>
<protein>
    <recommendedName>
        <fullName evidence="4">phosphoglycolate phosphatase</fullName>
        <ecNumber evidence="4">3.1.3.18</ecNumber>
    </recommendedName>
</protein>
<evidence type="ECO:0000313" key="6">
    <source>
        <dbReference type="Proteomes" id="UP000305673"/>
    </source>
</evidence>
<dbReference type="GO" id="GO:0016787">
    <property type="term" value="F:hydrolase activity"/>
    <property type="evidence" value="ECO:0007669"/>
    <property type="project" value="UniProtKB-KW"/>
</dbReference>
<keyword evidence="5" id="KW-0378">Hydrolase</keyword>
<dbReference type="Gene3D" id="1.10.150.520">
    <property type="match status" value="1"/>
</dbReference>
<evidence type="ECO:0000256" key="2">
    <source>
        <dbReference type="ARBA" id="ARBA00004818"/>
    </source>
</evidence>
<proteinExistence type="inferred from homology"/>
<dbReference type="RefSeq" id="WP_138388212.1">
    <property type="nucleotide sequence ID" value="NZ_CP054021.1"/>
</dbReference>
<dbReference type="InterPro" id="IPR023214">
    <property type="entry name" value="HAD_sf"/>
</dbReference>
<dbReference type="CDD" id="cd01427">
    <property type="entry name" value="HAD_like"/>
    <property type="match status" value="1"/>
</dbReference>
<evidence type="ECO:0000256" key="4">
    <source>
        <dbReference type="ARBA" id="ARBA00013078"/>
    </source>
</evidence>
<gene>
    <name evidence="5" type="ORF">FFM53_010530</name>
</gene>
<organism evidence="5 6">
    <name type="scientific">Rhizobium indicum</name>
    <dbReference type="NCBI Taxonomy" id="2583231"/>
    <lineage>
        <taxon>Bacteria</taxon>
        <taxon>Pseudomonadati</taxon>
        <taxon>Pseudomonadota</taxon>
        <taxon>Alphaproteobacteria</taxon>
        <taxon>Hyphomicrobiales</taxon>
        <taxon>Rhizobiaceae</taxon>
        <taxon>Rhizobium/Agrobacterium group</taxon>
        <taxon>Rhizobium</taxon>
    </lineage>
</organism>
<dbReference type="Pfam" id="PF00702">
    <property type="entry name" value="Hydrolase"/>
    <property type="match status" value="1"/>
</dbReference>
<comment type="pathway">
    <text evidence="2">Organic acid metabolism; glycolate biosynthesis; glycolate from 2-phosphoglycolate: step 1/1.</text>
</comment>
<evidence type="ECO:0000256" key="3">
    <source>
        <dbReference type="ARBA" id="ARBA00006171"/>
    </source>
</evidence>
<comment type="similarity">
    <text evidence="3">Belongs to the HAD-like hydrolase superfamily. CbbY/CbbZ/Gph/YieH family.</text>
</comment>
<sequence length="301" mass="34102">MQAKATLICDLDNTLYDWVAFFVPSFYAMVNVAVSLIGCDQPALLSELREVHQRHHNSEHPYALLETNIVRNWLSSGHDVGELEPAFRSFNSERKKRLLAYPTVHQTLNCLKDYGVRLIAHSDSNALGVIDRLMRLHLVDYFDFIYCVESPTTDHPRGGPYSSRFREFPFSKLRLLGGHEKKPNPEVLEHIIAENKLDKGRVAYIGDSLAKDIAMAANAQIYSVWAEYGASVDPGYYAQLVRVSHWTTYDIQHEKALREASLGVAPNFTCDRGFDQVVQPVLAMLGDSIYTPDRLSPKNFL</sequence>
<dbReference type="EMBL" id="CP054021">
    <property type="protein sequence ID" value="QKK16815.1"/>
    <property type="molecule type" value="Genomic_DNA"/>
</dbReference>
<name>A0ABX6PG36_9HYPH</name>
<dbReference type="SUPFAM" id="SSF56784">
    <property type="entry name" value="HAD-like"/>
    <property type="match status" value="1"/>
</dbReference>
<dbReference type="Gene3D" id="3.40.50.1000">
    <property type="entry name" value="HAD superfamily/HAD-like"/>
    <property type="match status" value="2"/>
</dbReference>
<dbReference type="InterPro" id="IPR036412">
    <property type="entry name" value="HAD-like_sf"/>
</dbReference>
<dbReference type="PANTHER" id="PTHR43434">
    <property type="entry name" value="PHOSPHOGLYCOLATE PHOSPHATASE"/>
    <property type="match status" value="1"/>
</dbReference>
<dbReference type="EC" id="3.1.3.18" evidence="4"/>
<evidence type="ECO:0000313" key="5">
    <source>
        <dbReference type="EMBL" id="QKK16815.1"/>
    </source>
</evidence>
<accession>A0ABX6PG36</accession>
<reference evidence="5 6" key="1">
    <citation type="submission" date="2020-05" db="EMBL/GenBank/DDBJ databases">
        <title>Genome sequences of pea root nodulating Rhizobium spp.</title>
        <authorList>
            <person name="Rahi P."/>
        </authorList>
    </citation>
    <scope>NUCLEOTIDE SEQUENCE [LARGE SCALE GENOMIC DNA]</scope>
    <source>
        <strain evidence="6">JKLM 12A2</strain>
    </source>
</reference>
<dbReference type="Proteomes" id="UP000305673">
    <property type="component" value="Chromosome"/>
</dbReference>
<keyword evidence="6" id="KW-1185">Reference proteome</keyword>
<dbReference type="PANTHER" id="PTHR43434:SF1">
    <property type="entry name" value="PHOSPHOGLYCOLATE PHOSPHATASE"/>
    <property type="match status" value="1"/>
</dbReference>